<protein>
    <submittedName>
        <fullName evidence="1">Uncharacterized protein</fullName>
    </submittedName>
</protein>
<dbReference type="Proteomes" id="UP000615760">
    <property type="component" value="Unassembled WGS sequence"/>
</dbReference>
<comment type="caution">
    <text evidence="1">The sequence shown here is derived from an EMBL/GenBank/DDBJ whole genome shotgun (WGS) entry which is preliminary data.</text>
</comment>
<keyword evidence="2" id="KW-1185">Reference proteome</keyword>
<proteinExistence type="predicted"/>
<reference evidence="2" key="1">
    <citation type="journal article" date="2019" name="Int. J. Syst. Evol. Microbiol.">
        <title>The Global Catalogue of Microorganisms (GCM) 10K type strain sequencing project: providing services to taxonomists for standard genome sequencing and annotation.</title>
        <authorList>
            <consortium name="The Broad Institute Genomics Platform"/>
            <consortium name="The Broad Institute Genome Sequencing Center for Infectious Disease"/>
            <person name="Wu L."/>
            <person name="Ma J."/>
        </authorList>
    </citation>
    <scope>NUCLEOTIDE SEQUENCE [LARGE SCALE GENOMIC DNA]</scope>
    <source>
        <strain evidence="2">CGMCC 1.15461</strain>
    </source>
</reference>
<gene>
    <name evidence="1" type="ORF">GCM10007424_14040</name>
</gene>
<name>A0ABQ1JQX3_9FLAO</name>
<organism evidence="1 2">
    <name type="scientific">Flavobacterium suaedae</name>
    <dbReference type="NCBI Taxonomy" id="1767027"/>
    <lineage>
        <taxon>Bacteria</taxon>
        <taxon>Pseudomonadati</taxon>
        <taxon>Bacteroidota</taxon>
        <taxon>Flavobacteriia</taxon>
        <taxon>Flavobacteriales</taxon>
        <taxon>Flavobacteriaceae</taxon>
        <taxon>Flavobacterium</taxon>
    </lineage>
</organism>
<dbReference type="EMBL" id="BMJE01000003">
    <property type="protein sequence ID" value="GGB75296.1"/>
    <property type="molecule type" value="Genomic_DNA"/>
</dbReference>
<evidence type="ECO:0000313" key="2">
    <source>
        <dbReference type="Proteomes" id="UP000615760"/>
    </source>
</evidence>
<evidence type="ECO:0000313" key="1">
    <source>
        <dbReference type="EMBL" id="GGB75296.1"/>
    </source>
</evidence>
<accession>A0ABQ1JQX3</accession>
<sequence length="50" mass="6032">MSCANVSEEIKTNANSKIFFMLFTYNIRLKVNIKNPPYKYYMEDVKYEEL</sequence>